<feature type="domain" description="DprA winged helix" evidence="4">
    <location>
        <begin position="333"/>
        <end position="389"/>
    </location>
</feature>
<dbReference type="EMBL" id="CP030759">
    <property type="protein sequence ID" value="AXA34924.1"/>
    <property type="molecule type" value="Genomic_DNA"/>
</dbReference>
<dbReference type="PANTHER" id="PTHR43022">
    <property type="entry name" value="PROTEIN SMF"/>
    <property type="match status" value="1"/>
</dbReference>
<comment type="similarity">
    <text evidence="1">Belongs to the DprA/Smf family.</text>
</comment>
<dbReference type="PANTHER" id="PTHR43022:SF1">
    <property type="entry name" value="PROTEIN SMF"/>
    <property type="match status" value="1"/>
</dbReference>
<reference evidence="5 6" key="1">
    <citation type="submission" date="2018-05" db="EMBL/GenBank/DDBJ databases">
        <title>A metagenomic window into the 2 km-deep terrestrial subsurface aquifer revealed taxonomically and functionally diverse microbial community comprising novel uncultured bacterial lineages.</title>
        <authorList>
            <person name="Kadnikov V.V."/>
            <person name="Mardanov A.V."/>
            <person name="Beletsky A.V."/>
            <person name="Banks D."/>
            <person name="Pimenov N.V."/>
            <person name="Frank Y.A."/>
            <person name="Karnachuk O.V."/>
            <person name="Ravin N.V."/>
        </authorList>
    </citation>
    <scope>NUCLEOTIDE SEQUENCE [LARGE SCALE GENOMIC DNA]</scope>
    <source>
        <strain evidence="5">BY</strain>
    </source>
</reference>
<evidence type="ECO:0000256" key="1">
    <source>
        <dbReference type="ARBA" id="ARBA00006525"/>
    </source>
</evidence>
<dbReference type="Pfam" id="PF17782">
    <property type="entry name" value="WHD_DprA"/>
    <property type="match status" value="1"/>
</dbReference>
<evidence type="ECO:0000259" key="4">
    <source>
        <dbReference type="Pfam" id="PF17782"/>
    </source>
</evidence>
<evidence type="ECO:0000313" key="6">
    <source>
        <dbReference type="Proteomes" id="UP000262583"/>
    </source>
</evidence>
<accession>A0A2Z4Y1L9</accession>
<dbReference type="Gene3D" id="1.10.10.10">
    <property type="entry name" value="Winged helix-like DNA-binding domain superfamily/Winged helix DNA-binding domain"/>
    <property type="match status" value="1"/>
</dbReference>
<dbReference type="Gene3D" id="3.40.50.450">
    <property type="match status" value="1"/>
</dbReference>
<dbReference type="KEGG" id="schv:BRCON_0147"/>
<evidence type="ECO:0000259" key="3">
    <source>
        <dbReference type="Pfam" id="PF02481"/>
    </source>
</evidence>
<sequence>MAVESSKLPYLQLRLVPQMTRVRFYALIDHFQSAEAVFGATAKEIAALRGFDEQLAREILEAPRAISCEKELELIERYGVRLVTLEDDDYPENLRQSSFAPPLLYVRGSLTSEDRYALAVIGSRRATQYGRAIAQEFSGQLARWGLTVVSGFARGIDSEAHEAALRAGGRTIGVLGNGLAVCYPPENRALEKRILENGALVSEYPMETPPDRFNFPERNHLIATLSLGTLVVEAAEKSGALITAKEALEENRFVFAVPGDITRQNSRGTNALIQQGAKLVQSASDILAEMRHVLRGYLREDFVANADGSKGHPNGREAAPVNRSTGEHSNHTTNLSSEEAEVLSLLREEPLYFDVLLSKLDPERFNVQRLASVLLSLEMKQAIRQMPGKLYMVLR</sequence>
<dbReference type="GO" id="GO:0009294">
    <property type="term" value="P:DNA-mediated transformation"/>
    <property type="evidence" value="ECO:0007669"/>
    <property type="project" value="InterPro"/>
</dbReference>
<dbReference type="InterPro" id="IPR041614">
    <property type="entry name" value="DprA_WH"/>
</dbReference>
<evidence type="ECO:0000313" key="5">
    <source>
        <dbReference type="EMBL" id="AXA34924.1"/>
    </source>
</evidence>
<gene>
    <name evidence="5" type="ORF">BRCON_0147</name>
</gene>
<dbReference type="SUPFAM" id="SSF102405">
    <property type="entry name" value="MCP/YpsA-like"/>
    <property type="match status" value="1"/>
</dbReference>
<dbReference type="InterPro" id="IPR003488">
    <property type="entry name" value="DprA"/>
</dbReference>
<proteinExistence type="inferred from homology"/>
<dbReference type="NCBIfam" id="TIGR00732">
    <property type="entry name" value="dprA"/>
    <property type="match status" value="1"/>
</dbReference>
<organism evidence="5 6">
    <name type="scientific">Sumerlaea chitinivorans</name>
    <dbReference type="NCBI Taxonomy" id="2250252"/>
    <lineage>
        <taxon>Bacteria</taxon>
        <taxon>Candidatus Sumerlaeota</taxon>
        <taxon>Candidatus Sumerlaeia</taxon>
        <taxon>Candidatus Sumerlaeales</taxon>
        <taxon>Candidatus Sumerlaeaceae</taxon>
        <taxon>Candidatus Sumerlaea</taxon>
    </lineage>
</organism>
<dbReference type="AlphaFoldDB" id="A0A2Z4Y1L9"/>
<feature type="domain" description="Smf/DprA SLOG" evidence="3">
    <location>
        <begin position="82"/>
        <end position="290"/>
    </location>
</feature>
<dbReference type="InterPro" id="IPR010994">
    <property type="entry name" value="RuvA_2-like"/>
</dbReference>
<feature type="region of interest" description="Disordered" evidence="2">
    <location>
        <begin position="305"/>
        <end position="336"/>
    </location>
</feature>
<evidence type="ECO:0000256" key="2">
    <source>
        <dbReference type="SAM" id="MobiDB-lite"/>
    </source>
</evidence>
<dbReference type="SUPFAM" id="SSF47781">
    <property type="entry name" value="RuvA domain 2-like"/>
    <property type="match status" value="1"/>
</dbReference>
<dbReference type="Proteomes" id="UP000262583">
    <property type="component" value="Chromosome"/>
</dbReference>
<dbReference type="Pfam" id="PF02481">
    <property type="entry name" value="DNA_processg_A"/>
    <property type="match status" value="1"/>
</dbReference>
<protein>
    <submittedName>
        <fullName evidence="5">Rossmann fold nucleotide-binding protein Smf</fullName>
    </submittedName>
</protein>
<dbReference type="InterPro" id="IPR057666">
    <property type="entry name" value="DrpA_SLOG"/>
</dbReference>
<name>A0A2Z4Y1L9_SUMC1</name>
<dbReference type="InterPro" id="IPR036388">
    <property type="entry name" value="WH-like_DNA-bd_sf"/>
</dbReference>